<dbReference type="PROSITE" id="PS50181">
    <property type="entry name" value="FBOX"/>
    <property type="match status" value="1"/>
</dbReference>
<dbReference type="SMART" id="SM00256">
    <property type="entry name" value="FBOX"/>
    <property type="match status" value="1"/>
</dbReference>
<dbReference type="GeneID" id="98156331"/>
<gene>
    <name evidence="2" type="ORF">BJX68DRAFT_243570</name>
</gene>
<comment type="caution">
    <text evidence="2">The sequence shown here is derived from an EMBL/GenBank/DDBJ whole genome shotgun (WGS) entry which is preliminary data.</text>
</comment>
<dbReference type="Proteomes" id="UP001610444">
    <property type="component" value="Unassembled WGS sequence"/>
</dbReference>
<organism evidence="2 3">
    <name type="scientific">Aspergillus pseudodeflectus</name>
    <dbReference type="NCBI Taxonomy" id="176178"/>
    <lineage>
        <taxon>Eukaryota</taxon>
        <taxon>Fungi</taxon>
        <taxon>Dikarya</taxon>
        <taxon>Ascomycota</taxon>
        <taxon>Pezizomycotina</taxon>
        <taxon>Eurotiomycetes</taxon>
        <taxon>Eurotiomycetidae</taxon>
        <taxon>Eurotiales</taxon>
        <taxon>Aspergillaceae</taxon>
        <taxon>Aspergillus</taxon>
        <taxon>Aspergillus subgen. Nidulantes</taxon>
    </lineage>
</organism>
<dbReference type="InterPro" id="IPR036047">
    <property type="entry name" value="F-box-like_dom_sf"/>
</dbReference>
<evidence type="ECO:0000259" key="1">
    <source>
        <dbReference type="PROSITE" id="PS50181"/>
    </source>
</evidence>
<reference evidence="2 3" key="1">
    <citation type="submission" date="2024-07" db="EMBL/GenBank/DDBJ databases">
        <title>Section-level genome sequencing and comparative genomics of Aspergillus sections Usti and Cavernicolus.</title>
        <authorList>
            <consortium name="Lawrence Berkeley National Laboratory"/>
            <person name="Nybo J.L."/>
            <person name="Vesth T.C."/>
            <person name="Theobald S."/>
            <person name="Frisvad J.C."/>
            <person name="Larsen T.O."/>
            <person name="Kjaerboelling I."/>
            <person name="Rothschild-Mancinelli K."/>
            <person name="Lyhne E.K."/>
            <person name="Kogle M.E."/>
            <person name="Barry K."/>
            <person name="Clum A."/>
            <person name="Na H."/>
            <person name="Ledsgaard L."/>
            <person name="Lin J."/>
            <person name="Lipzen A."/>
            <person name="Kuo A."/>
            <person name="Riley R."/>
            <person name="Mondo S."/>
            <person name="LaButti K."/>
            <person name="Haridas S."/>
            <person name="Pangalinan J."/>
            <person name="Salamov A.A."/>
            <person name="Simmons B.A."/>
            <person name="Magnuson J.K."/>
            <person name="Chen J."/>
            <person name="Drula E."/>
            <person name="Henrissat B."/>
            <person name="Wiebenga A."/>
            <person name="Lubbers R.J."/>
            <person name="Gomes A.C."/>
            <person name="Macurrencykelacurrency M.R."/>
            <person name="Stajich J."/>
            <person name="Grigoriev I.V."/>
            <person name="Mortensen U.H."/>
            <person name="De vries R.P."/>
            <person name="Baker S.E."/>
            <person name="Andersen M.R."/>
        </authorList>
    </citation>
    <scope>NUCLEOTIDE SEQUENCE [LARGE SCALE GENOMIC DNA]</scope>
    <source>
        <strain evidence="2 3">CBS 756.74</strain>
    </source>
</reference>
<sequence length="400" mass="46080">MVAEFSVYCALCSCCLQHHCDLGSTSPRHLAIRRARVARRTYSRRRGELYYETDDESEEEKAARLEALPWLGEAAQADDGLDTHSIVDAEDDPGYDPDLVAGSELTWLGDVVALGIAHREPGPNRYFFSECFYFDRNMIYTNPDYDHFDPDEQSRYFAYGVSNLPDPPVFPMHAECLDILSRAIFGVVDVARIQKGILYDVMHPLSDFCRLDLEYGDITGADQDWQCVPGEEYTVICPTGTLDLAKQLRTDYLTTIREAQPPLDLGSKVIRDPFGNLPYEMIHHILDYLPGEAIFALSKASWTIHTRTLDNKFWKRRLFRDMPWFWELQAHLAESHDGIYDYKALYLWLDKRTQPMYAMSGPFMGVANRRRIWGPCAELAQRYRDRLRAEGERGMPVCEQ</sequence>
<dbReference type="Pfam" id="PF12937">
    <property type="entry name" value="F-box-like"/>
    <property type="match status" value="1"/>
</dbReference>
<evidence type="ECO:0000313" key="3">
    <source>
        <dbReference type="Proteomes" id="UP001610444"/>
    </source>
</evidence>
<dbReference type="InterPro" id="IPR001810">
    <property type="entry name" value="F-box_dom"/>
</dbReference>
<keyword evidence="3" id="KW-1185">Reference proteome</keyword>
<dbReference type="EMBL" id="JBFXLR010000043">
    <property type="protein sequence ID" value="KAL2844052.1"/>
    <property type="molecule type" value="Genomic_DNA"/>
</dbReference>
<name>A0ABR4JW69_9EURO</name>
<dbReference type="Gene3D" id="1.20.1280.50">
    <property type="match status" value="1"/>
</dbReference>
<feature type="domain" description="F-box" evidence="1">
    <location>
        <begin position="271"/>
        <end position="317"/>
    </location>
</feature>
<proteinExistence type="predicted"/>
<evidence type="ECO:0000313" key="2">
    <source>
        <dbReference type="EMBL" id="KAL2844052.1"/>
    </source>
</evidence>
<dbReference type="SUPFAM" id="SSF81383">
    <property type="entry name" value="F-box domain"/>
    <property type="match status" value="1"/>
</dbReference>
<accession>A0ABR4JW69</accession>
<protein>
    <recommendedName>
        <fullName evidence="1">F-box domain-containing protein</fullName>
    </recommendedName>
</protein>
<dbReference type="RefSeq" id="XP_070895958.1">
    <property type="nucleotide sequence ID" value="XM_071041167.1"/>
</dbReference>